<evidence type="ECO:0000313" key="2">
    <source>
        <dbReference type="EMBL" id="KAF6422674.1"/>
    </source>
</evidence>
<accession>A0A7J8DHF9</accession>
<comment type="caution">
    <text evidence="2">The sequence shown here is derived from an EMBL/GenBank/DDBJ whole genome shotgun (WGS) entry which is preliminary data.</text>
</comment>
<feature type="region of interest" description="Disordered" evidence="1">
    <location>
        <begin position="1"/>
        <end position="35"/>
    </location>
</feature>
<evidence type="ECO:0000256" key="1">
    <source>
        <dbReference type="SAM" id="MobiDB-lite"/>
    </source>
</evidence>
<protein>
    <submittedName>
        <fullName evidence="2">Uncharacterized protein</fullName>
    </submittedName>
</protein>
<evidence type="ECO:0000313" key="3">
    <source>
        <dbReference type="Proteomes" id="UP000593571"/>
    </source>
</evidence>
<dbReference type="AlphaFoldDB" id="A0A7J8DHF9"/>
<gene>
    <name evidence="2" type="ORF">HJG63_008516</name>
</gene>
<sequence length="190" mass="21591">MRREDTFLYPAPPRKQPDETSGAPRRTAGRDSQVQGLVEDHRVPAENVNRAHAQDASTVGSRWDRGVRLQTSSHQDWLPVFTRQMSVLLLFSPCLRPILSTTSRTVIRHGPAQHLFLRTAFGASWPSGQRCKPTTGQLCLRKSSETPHTILHLWCSLWFRLKTHTHKTKQKNNLPALGGDRGWSGRDWGR</sequence>
<reference evidence="2 3" key="1">
    <citation type="journal article" date="2020" name="Nature">
        <title>Six reference-quality genomes reveal evolution of bat adaptations.</title>
        <authorList>
            <person name="Jebb D."/>
            <person name="Huang Z."/>
            <person name="Pippel M."/>
            <person name="Hughes G.M."/>
            <person name="Lavrichenko K."/>
            <person name="Devanna P."/>
            <person name="Winkler S."/>
            <person name="Jermiin L.S."/>
            <person name="Skirmuntt E.C."/>
            <person name="Katzourakis A."/>
            <person name="Burkitt-Gray L."/>
            <person name="Ray D.A."/>
            <person name="Sullivan K.A.M."/>
            <person name="Roscito J.G."/>
            <person name="Kirilenko B.M."/>
            <person name="Davalos L.M."/>
            <person name="Corthals A.P."/>
            <person name="Power M.L."/>
            <person name="Jones G."/>
            <person name="Ransome R.D."/>
            <person name="Dechmann D.K.N."/>
            <person name="Locatelli A.G."/>
            <person name="Puechmaille S.J."/>
            <person name="Fedrigo O."/>
            <person name="Jarvis E.D."/>
            <person name="Hiller M."/>
            <person name="Vernes S.C."/>
            <person name="Myers E.W."/>
            <person name="Teeling E.C."/>
        </authorList>
    </citation>
    <scope>NUCLEOTIDE SEQUENCE [LARGE SCALE GENOMIC DNA]</scope>
    <source>
        <strain evidence="2">MRouAeg1</strain>
        <tissue evidence="2">Muscle</tissue>
    </source>
</reference>
<name>A0A7J8DHF9_ROUAE</name>
<dbReference type="Proteomes" id="UP000593571">
    <property type="component" value="Unassembled WGS sequence"/>
</dbReference>
<organism evidence="2 3">
    <name type="scientific">Rousettus aegyptiacus</name>
    <name type="common">Egyptian fruit bat</name>
    <name type="synonym">Pteropus aegyptiacus</name>
    <dbReference type="NCBI Taxonomy" id="9407"/>
    <lineage>
        <taxon>Eukaryota</taxon>
        <taxon>Metazoa</taxon>
        <taxon>Chordata</taxon>
        <taxon>Craniata</taxon>
        <taxon>Vertebrata</taxon>
        <taxon>Euteleostomi</taxon>
        <taxon>Mammalia</taxon>
        <taxon>Eutheria</taxon>
        <taxon>Laurasiatheria</taxon>
        <taxon>Chiroptera</taxon>
        <taxon>Yinpterochiroptera</taxon>
        <taxon>Pteropodoidea</taxon>
        <taxon>Pteropodidae</taxon>
        <taxon>Rousettinae</taxon>
        <taxon>Rousettus</taxon>
    </lineage>
</organism>
<dbReference type="EMBL" id="JACASE010000012">
    <property type="protein sequence ID" value="KAF6422674.1"/>
    <property type="molecule type" value="Genomic_DNA"/>
</dbReference>
<keyword evidence="3" id="KW-1185">Reference proteome</keyword>
<proteinExistence type="predicted"/>